<evidence type="ECO:0000313" key="3">
    <source>
        <dbReference type="Proteomes" id="UP000784294"/>
    </source>
</evidence>
<gene>
    <name evidence="2" type="ORF">PXEA_LOCUS14600</name>
</gene>
<dbReference type="Proteomes" id="UP000784294">
    <property type="component" value="Unassembled WGS sequence"/>
</dbReference>
<comment type="caution">
    <text evidence="2">The sequence shown here is derived from an EMBL/GenBank/DDBJ whole genome shotgun (WGS) entry which is preliminary data.</text>
</comment>
<name>A0A3S5A6I6_9PLAT</name>
<evidence type="ECO:0008006" key="4">
    <source>
        <dbReference type="Google" id="ProtNLM"/>
    </source>
</evidence>
<protein>
    <recommendedName>
        <fullName evidence="4">Ig-like domain-containing protein</fullName>
    </recommendedName>
</protein>
<keyword evidence="1" id="KW-1133">Transmembrane helix</keyword>
<keyword evidence="1" id="KW-0472">Membrane</keyword>
<sequence length="141" mass="16218">MSGNLDMVSINETIECNAIAFPKARITWRQESSPDPKVNRKLLIHLNKIVITVFDPPGVYSVICEARNKHGQRRLAHQFMINNPRYIRQGTQFSIYILVLICIVALFSFTVCGYFLTTYDFCIQPRVCDEYLAQKSDILAQ</sequence>
<reference evidence="2" key="1">
    <citation type="submission" date="2018-11" db="EMBL/GenBank/DDBJ databases">
        <authorList>
            <consortium name="Pathogen Informatics"/>
        </authorList>
    </citation>
    <scope>NUCLEOTIDE SEQUENCE</scope>
</reference>
<evidence type="ECO:0000256" key="1">
    <source>
        <dbReference type="SAM" id="Phobius"/>
    </source>
</evidence>
<keyword evidence="1" id="KW-0812">Transmembrane</keyword>
<organism evidence="2 3">
    <name type="scientific">Protopolystoma xenopodis</name>
    <dbReference type="NCBI Taxonomy" id="117903"/>
    <lineage>
        <taxon>Eukaryota</taxon>
        <taxon>Metazoa</taxon>
        <taxon>Spiralia</taxon>
        <taxon>Lophotrochozoa</taxon>
        <taxon>Platyhelminthes</taxon>
        <taxon>Monogenea</taxon>
        <taxon>Polyopisthocotylea</taxon>
        <taxon>Polystomatidea</taxon>
        <taxon>Polystomatidae</taxon>
        <taxon>Protopolystoma</taxon>
    </lineage>
</organism>
<accession>A0A3S5A6I6</accession>
<keyword evidence="3" id="KW-1185">Reference proteome</keyword>
<feature type="transmembrane region" description="Helical" evidence="1">
    <location>
        <begin position="95"/>
        <end position="116"/>
    </location>
</feature>
<dbReference type="EMBL" id="CAAALY010049892">
    <property type="protein sequence ID" value="VEL21160.1"/>
    <property type="molecule type" value="Genomic_DNA"/>
</dbReference>
<evidence type="ECO:0000313" key="2">
    <source>
        <dbReference type="EMBL" id="VEL21160.1"/>
    </source>
</evidence>
<dbReference type="AlphaFoldDB" id="A0A3S5A6I6"/>
<proteinExistence type="predicted"/>